<dbReference type="GO" id="GO:0004523">
    <property type="term" value="F:RNA-DNA hybrid ribonuclease activity"/>
    <property type="evidence" value="ECO:0007669"/>
    <property type="project" value="InterPro"/>
</dbReference>
<name>A0AAV1VXF7_LUPLU</name>
<dbReference type="InterPro" id="IPR044730">
    <property type="entry name" value="RNase_H-like_dom_plant"/>
</dbReference>
<dbReference type="Pfam" id="PF13966">
    <property type="entry name" value="zf-RVT"/>
    <property type="match status" value="1"/>
</dbReference>
<evidence type="ECO:0008006" key="5">
    <source>
        <dbReference type="Google" id="ProtNLM"/>
    </source>
</evidence>
<proteinExistence type="predicted"/>
<evidence type="ECO:0000313" key="4">
    <source>
        <dbReference type="Proteomes" id="UP001497480"/>
    </source>
</evidence>
<dbReference type="InterPro" id="IPR053151">
    <property type="entry name" value="RNase_H-like"/>
</dbReference>
<protein>
    <recommendedName>
        <fullName evidence="5">RNase H type-1 domain-containing protein</fullName>
    </recommendedName>
</protein>
<dbReference type="InterPro" id="IPR012337">
    <property type="entry name" value="RNaseH-like_sf"/>
</dbReference>
<accession>A0AAV1VXF7</accession>
<dbReference type="AlphaFoldDB" id="A0AAV1VXF7"/>
<gene>
    <name evidence="3" type="ORF">LLUT_LOCUS2720</name>
</gene>
<evidence type="ECO:0000313" key="3">
    <source>
        <dbReference type="EMBL" id="CAL0301660.1"/>
    </source>
</evidence>
<dbReference type="PANTHER" id="PTHR47723:SF23">
    <property type="entry name" value="REVERSE TRANSCRIPTASE-LIKE PROTEIN"/>
    <property type="match status" value="1"/>
</dbReference>
<dbReference type="CDD" id="cd06222">
    <property type="entry name" value="RNase_H_like"/>
    <property type="match status" value="1"/>
</dbReference>
<dbReference type="InterPro" id="IPR036397">
    <property type="entry name" value="RNaseH_sf"/>
</dbReference>
<dbReference type="InterPro" id="IPR026960">
    <property type="entry name" value="RVT-Znf"/>
</dbReference>
<dbReference type="EMBL" id="CAXHTB010000002">
    <property type="protein sequence ID" value="CAL0301660.1"/>
    <property type="molecule type" value="Genomic_DNA"/>
</dbReference>
<feature type="domain" description="Reverse transcriptase zinc-binding" evidence="2">
    <location>
        <begin position="2"/>
        <end position="42"/>
    </location>
</feature>
<dbReference type="InterPro" id="IPR002156">
    <property type="entry name" value="RNaseH_domain"/>
</dbReference>
<keyword evidence="4" id="KW-1185">Reference proteome</keyword>
<evidence type="ECO:0000259" key="1">
    <source>
        <dbReference type="Pfam" id="PF13456"/>
    </source>
</evidence>
<reference evidence="3 4" key="1">
    <citation type="submission" date="2024-03" db="EMBL/GenBank/DDBJ databases">
        <authorList>
            <person name="Martinez-Hernandez J."/>
        </authorList>
    </citation>
    <scope>NUCLEOTIDE SEQUENCE [LARGE SCALE GENOMIC DNA]</scope>
</reference>
<dbReference type="SUPFAM" id="SSF53098">
    <property type="entry name" value="Ribonuclease H-like"/>
    <property type="match status" value="1"/>
</dbReference>
<dbReference type="Pfam" id="PF13456">
    <property type="entry name" value="RVT_3"/>
    <property type="match status" value="1"/>
</dbReference>
<dbReference type="Gene3D" id="3.30.420.10">
    <property type="entry name" value="Ribonuclease H-like superfamily/Ribonuclease H"/>
    <property type="match status" value="1"/>
</dbReference>
<dbReference type="Proteomes" id="UP001497480">
    <property type="component" value="Unassembled WGS sequence"/>
</dbReference>
<dbReference type="GO" id="GO:0003676">
    <property type="term" value="F:nucleic acid binding"/>
    <property type="evidence" value="ECO:0007669"/>
    <property type="project" value="InterPro"/>
</dbReference>
<feature type="domain" description="RNase H type-1" evidence="1">
    <location>
        <begin position="191"/>
        <end position="273"/>
    </location>
</feature>
<evidence type="ECO:0000259" key="2">
    <source>
        <dbReference type="Pfam" id="PF13966"/>
    </source>
</evidence>
<sequence length="310" mass="35208">MHTDENLQGRGLALCSMCSLCNSDLDSTNHLFFSCKFSISIWNWLSSQFHHQVDVSSLDSLILFYLKDWSPQLKVAITSSIVNSLAIVWFCRNKARFDNLKINLYEAFSMIKCNTFLTGNHSAKTARNSMLEFKIFKVFNVNLNCRKAPDIIEVLCKPPNFGWVKVNSDGAAIGCPGFAGGGGFGAYFGIQNSLYAEIMAAIVVVKIASHKGWSRIWLETDSTVLIDCFLLKKQVPWKLRNLWLKCLHSISLIKFKVSHIYREGNSCADLLANCGVKFKTDCWWNTTPSIISQDLNRNRNSLPFYRFRNL</sequence>
<organism evidence="3 4">
    <name type="scientific">Lupinus luteus</name>
    <name type="common">European yellow lupine</name>
    <dbReference type="NCBI Taxonomy" id="3873"/>
    <lineage>
        <taxon>Eukaryota</taxon>
        <taxon>Viridiplantae</taxon>
        <taxon>Streptophyta</taxon>
        <taxon>Embryophyta</taxon>
        <taxon>Tracheophyta</taxon>
        <taxon>Spermatophyta</taxon>
        <taxon>Magnoliopsida</taxon>
        <taxon>eudicotyledons</taxon>
        <taxon>Gunneridae</taxon>
        <taxon>Pentapetalae</taxon>
        <taxon>rosids</taxon>
        <taxon>fabids</taxon>
        <taxon>Fabales</taxon>
        <taxon>Fabaceae</taxon>
        <taxon>Papilionoideae</taxon>
        <taxon>50 kb inversion clade</taxon>
        <taxon>genistoids sensu lato</taxon>
        <taxon>core genistoids</taxon>
        <taxon>Genisteae</taxon>
        <taxon>Lupinus</taxon>
    </lineage>
</organism>
<dbReference type="PANTHER" id="PTHR47723">
    <property type="entry name" value="OS05G0353850 PROTEIN"/>
    <property type="match status" value="1"/>
</dbReference>
<comment type="caution">
    <text evidence="3">The sequence shown here is derived from an EMBL/GenBank/DDBJ whole genome shotgun (WGS) entry which is preliminary data.</text>
</comment>